<dbReference type="SUPFAM" id="SSF47729">
    <property type="entry name" value="IHF-like DNA-binding proteins"/>
    <property type="match status" value="1"/>
</dbReference>
<feature type="compositionally biased region" description="Gly residues" evidence="2">
    <location>
        <begin position="167"/>
        <end position="193"/>
    </location>
</feature>
<evidence type="ECO:0000313" key="7">
    <source>
        <dbReference type="Proteomes" id="UP000286113"/>
    </source>
</evidence>
<proteinExistence type="predicted"/>
<dbReference type="InterPro" id="IPR041607">
    <property type="entry name" value="HU-HIG"/>
</dbReference>
<evidence type="ECO:0000259" key="3">
    <source>
        <dbReference type="Pfam" id="PF18291"/>
    </source>
</evidence>
<evidence type="ECO:0000256" key="2">
    <source>
        <dbReference type="SAM" id="MobiDB-lite"/>
    </source>
</evidence>
<comment type="caution">
    <text evidence="4">The sequence shown here is derived from an EMBL/GenBank/DDBJ whole genome shotgun (WGS) entry which is preliminary data.</text>
</comment>
<keyword evidence="1 4" id="KW-0238">DNA-binding</keyword>
<feature type="compositionally biased region" description="Basic and acidic residues" evidence="2">
    <location>
        <begin position="149"/>
        <end position="165"/>
    </location>
</feature>
<organism evidence="4 7">
    <name type="scientific">Segatella copri</name>
    <dbReference type="NCBI Taxonomy" id="165179"/>
    <lineage>
        <taxon>Bacteria</taxon>
        <taxon>Pseudomonadati</taxon>
        <taxon>Bacteroidota</taxon>
        <taxon>Bacteroidia</taxon>
        <taxon>Bacteroidales</taxon>
        <taxon>Prevotellaceae</taxon>
        <taxon>Segatella</taxon>
    </lineage>
</organism>
<feature type="region of interest" description="Disordered" evidence="2">
    <location>
        <begin position="142"/>
        <end position="193"/>
    </location>
</feature>
<dbReference type="EMBL" id="QSAV01000015">
    <property type="protein sequence ID" value="RGW80765.1"/>
    <property type="molecule type" value="Genomic_DNA"/>
</dbReference>
<sequence length="193" mass="20825">MIEYSIYMMGNPIKPEEPQKAYAKNQVREIWDLNKFCKHIASHNAGYSRGMVKAILSDMCDCIVEQLLNGNKIKLGEFGVFSISINCEGAESLEKFTEENIKSVNIKFNPGVDFENLVDQAEFKLVASRAGQAALLKAEKANETTVDLEAAKKKPTKDDKSDNKPSGDGGDTPNPGGGSSTDSGTDGGGDGLE</sequence>
<accession>A0AA92TN33</accession>
<dbReference type="AlphaFoldDB" id="A0AA92TN33"/>
<dbReference type="Gene3D" id="4.10.520.10">
    <property type="entry name" value="IHF-like DNA-binding proteins"/>
    <property type="match status" value="1"/>
</dbReference>
<reference evidence="6 7" key="1">
    <citation type="submission" date="2018-08" db="EMBL/GenBank/DDBJ databases">
        <title>A genome reference for cultivated species of the human gut microbiota.</title>
        <authorList>
            <person name="Zou Y."/>
            <person name="Xue W."/>
            <person name="Luo G."/>
        </authorList>
    </citation>
    <scope>NUCLEOTIDE SEQUENCE [LARGE SCALE GENOMIC DNA]</scope>
    <source>
        <strain evidence="5 6">AF10-17</strain>
        <strain evidence="4 7">AF22-1</strain>
    </source>
</reference>
<evidence type="ECO:0000313" key="6">
    <source>
        <dbReference type="Proteomes" id="UP000285776"/>
    </source>
</evidence>
<evidence type="ECO:0000313" key="4">
    <source>
        <dbReference type="EMBL" id="RGS48248.1"/>
    </source>
</evidence>
<dbReference type="GO" id="GO:0003677">
    <property type="term" value="F:DNA binding"/>
    <property type="evidence" value="ECO:0007669"/>
    <property type="project" value="UniProtKB-KW"/>
</dbReference>
<dbReference type="Pfam" id="PF18291">
    <property type="entry name" value="HU-HIG"/>
    <property type="match status" value="1"/>
</dbReference>
<name>A0AA92TN33_9BACT</name>
<evidence type="ECO:0000313" key="5">
    <source>
        <dbReference type="EMBL" id="RGW80765.1"/>
    </source>
</evidence>
<dbReference type="Proteomes" id="UP000286113">
    <property type="component" value="Unassembled WGS sequence"/>
</dbReference>
<dbReference type="Proteomes" id="UP000285776">
    <property type="component" value="Unassembled WGS sequence"/>
</dbReference>
<evidence type="ECO:0000256" key="1">
    <source>
        <dbReference type="ARBA" id="ARBA00023125"/>
    </source>
</evidence>
<feature type="domain" description="HU" evidence="3">
    <location>
        <begin position="2"/>
        <end position="124"/>
    </location>
</feature>
<dbReference type="InterPro" id="IPR010992">
    <property type="entry name" value="IHF-like_DNA-bd_dom_sf"/>
</dbReference>
<gene>
    <name evidence="5" type="ORF">DWV53_05950</name>
    <name evidence="4" type="ORF">DWX90_03425</name>
</gene>
<dbReference type="NCBIfam" id="TIGR01201">
    <property type="entry name" value="HU_rel"/>
    <property type="match status" value="1"/>
</dbReference>
<dbReference type="EMBL" id="QRVN01000004">
    <property type="protein sequence ID" value="RGS48248.1"/>
    <property type="molecule type" value="Genomic_DNA"/>
</dbReference>
<protein>
    <submittedName>
        <fullName evidence="4">DNA-binding protein</fullName>
    </submittedName>
</protein>
<dbReference type="InterPro" id="IPR005902">
    <property type="entry name" value="HU_DNA-bd_put"/>
</dbReference>